<protein>
    <submittedName>
        <fullName evidence="1">Uncharacterized protein</fullName>
    </submittedName>
</protein>
<comment type="caution">
    <text evidence="1">The sequence shown here is derived from an EMBL/GenBank/DDBJ whole genome shotgun (WGS) entry which is preliminary data.</text>
</comment>
<organism evidence="1">
    <name type="scientific">Actinoplanes campanulatus</name>
    <dbReference type="NCBI Taxonomy" id="113559"/>
    <lineage>
        <taxon>Bacteria</taxon>
        <taxon>Bacillati</taxon>
        <taxon>Actinomycetota</taxon>
        <taxon>Actinomycetes</taxon>
        <taxon>Micromonosporales</taxon>
        <taxon>Micromonosporaceae</taxon>
        <taxon>Actinoplanes</taxon>
    </lineage>
</organism>
<sequence length="77" mass="8508">MCYIDCPVRGRALESRAWISPHIVTALVRAGLQILHLEGYPEPFWYPDDGVVAAARDGRLPNSFSLLARPCGGRVTQ</sequence>
<gene>
    <name evidence="1" type="ORF">Aca07nite_02940</name>
</gene>
<proteinExistence type="predicted"/>
<accession>A0ABQ3W7J6</accession>
<reference evidence="1" key="1">
    <citation type="submission" date="2021-01" db="EMBL/GenBank/DDBJ databases">
        <title>Whole genome shotgun sequence of Actinoplanes capillaceus NBRC 16408.</title>
        <authorList>
            <person name="Komaki H."/>
            <person name="Tamura T."/>
        </authorList>
    </citation>
    <scope>NUCLEOTIDE SEQUENCE [LARGE SCALE GENOMIC DNA]</scope>
    <source>
        <strain evidence="1">NBRC 16408</strain>
    </source>
</reference>
<evidence type="ECO:0000313" key="1">
    <source>
        <dbReference type="EMBL" id="GID43019.1"/>
    </source>
</evidence>
<name>A0ABQ3W7J6_9ACTN</name>
<dbReference type="EMBL" id="BOMF01000001">
    <property type="protein sequence ID" value="GID43019.1"/>
    <property type="molecule type" value="Genomic_DNA"/>
</dbReference>